<organism evidence="2 3">
    <name type="scientific">Halopelagius longus</name>
    <dbReference type="NCBI Taxonomy" id="1236180"/>
    <lineage>
        <taxon>Archaea</taxon>
        <taxon>Methanobacteriati</taxon>
        <taxon>Methanobacteriota</taxon>
        <taxon>Stenosarchaea group</taxon>
        <taxon>Halobacteria</taxon>
        <taxon>Halobacteriales</taxon>
        <taxon>Haloferacaceae</taxon>
    </lineage>
</organism>
<sequence length="61" mass="6633">MNKMDFFQSLTLWFVIAIFLQTAPENFGGPIGPVIAIIAIPLLYLIPLYVLVGIGAKLVGN</sequence>
<protein>
    <submittedName>
        <fullName evidence="2">Uncharacterized protein</fullName>
    </submittedName>
</protein>
<feature type="transmembrane region" description="Helical" evidence="1">
    <location>
        <begin position="34"/>
        <end position="56"/>
    </location>
</feature>
<reference evidence="3" key="1">
    <citation type="submission" date="2016-10" db="EMBL/GenBank/DDBJ databases">
        <authorList>
            <person name="Varghese N."/>
            <person name="Submissions S."/>
        </authorList>
    </citation>
    <scope>NUCLEOTIDE SEQUENCE [LARGE SCALE GENOMIC DNA]</scope>
    <source>
        <strain evidence="3">CGMCC 1.12397</strain>
    </source>
</reference>
<gene>
    <name evidence="2" type="ORF">SAMN05216278_2823</name>
</gene>
<accession>A0A1H1EBA3</accession>
<dbReference type="EMBL" id="FNKQ01000003">
    <property type="protein sequence ID" value="SDQ86003.1"/>
    <property type="molecule type" value="Genomic_DNA"/>
</dbReference>
<evidence type="ECO:0000313" key="3">
    <source>
        <dbReference type="Proteomes" id="UP000199289"/>
    </source>
</evidence>
<dbReference type="AlphaFoldDB" id="A0A1H1EBA3"/>
<name>A0A1H1EBA3_9EURY</name>
<keyword evidence="1" id="KW-0472">Membrane</keyword>
<dbReference type="Proteomes" id="UP000199289">
    <property type="component" value="Unassembled WGS sequence"/>
</dbReference>
<proteinExistence type="predicted"/>
<keyword evidence="1" id="KW-0812">Transmembrane</keyword>
<evidence type="ECO:0000313" key="2">
    <source>
        <dbReference type="EMBL" id="SDQ86003.1"/>
    </source>
</evidence>
<evidence type="ECO:0000256" key="1">
    <source>
        <dbReference type="SAM" id="Phobius"/>
    </source>
</evidence>
<keyword evidence="1" id="KW-1133">Transmembrane helix</keyword>